<keyword evidence="7 13" id="KW-0133">Cell shape</keyword>
<dbReference type="GO" id="GO:0071555">
    <property type="term" value="P:cell wall organization"/>
    <property type="evidence" value="ECO:0007669"/>
    <property type="project" value="UniProtKB-KW"/>
</dbReference>
<evidence type="ECO:0000313" key="19">
    <source>
        <dbReference type="Proteomes" id="UP000244959"/>
    </source>
</evidence>
<comment type="function">
    <text evidence="13">Catalyzes the initial step of the lipid cycle reactions in the biosynthesis of the cell wall peptidoglycan: transfers peptidoglycan precursor phospho-MurNAc-pentapeptide from UDP-MurNAc-pentapeptide onto the lipid carrier undecaprenyl phosphate, yielding undecaprenyl-pyrophosphoryl-MurNAc-pentapeptide, known as lipid I.</text>
</comment>
<feature type="binding site" evidence="15">
    <location>
        <position position="270"/>
    </location>
    <ligand>
        <name>Mg(2+)</name>
        <dbReference type="ChEBI" id="CHEBI:18420"/>
    </ligand>
</feature>
<keyword evidence="12 13" id="KW-0961">Cell wall biogenesis/degradation</keyword>
<comment type="pathway">
    <text evidence="13">Cell wall biogenesis; peptidoglycan biosynthesis.</text>
</comment>
<evidence type="ECO:0000256" key="5">
    <source>
        <dbReference type="ARBA" id="ARBA00022692"/>
    </source>
</evidence>
<evidence type="ECO:0000256" key="9">
    <source>
        <dbReference type="ARBA" id="ARBA00022989"/>
    </source>
</evidence>
<evidence type="ECO:0000256" key="3">
    <source>
        <dbReference type="ARBA" id="ARBA00022618"/>
    </source>
</evidence>
<keyword evidence="5 13" id="KW-0812">Transmembrane</keyword>
<dbReference type="RefSeq" id="WP_047220055.1">
    <property type="nucleotide sequence ID" value="NZ_LS398551.1"/>
</dbReference>
<evidence type="ECO:0000256" key="4">
    <source>
        <dbReference type="ARBA" id="ARBA00022679"/>
    </source>
</evidence>
<dbReference type="NCBIfam" id="TIGR00445">
    <property type="entry name" value="mraY"/>
    <property type="match status" value="1"/>
</dbReference>
<feature type="transmembrane region" description="Helical" evidence="13">
    <location>
        <begin position="135"/>
        <end position="153"/>
    </location>
</feature>
<feature type="transmembrane region" description="Helical" evidence="13">
    <location>
        <begin position="293"/>
        <end position="314"/>
    </location>
</feature>
<gene>
    <name evidence="13 16" type="primary">mraY</name>
    <name evidence="17" type="ORF">GILLIAM_02706</name>
    <name evidence="16" type="ORF">OTSGILL_0017</name>
</gene>
<dbReference type="AlphaFoldDB" id="A0A0F3MFQ2"/>
<keyword evidence="6 13" id="KW-0479">Metal-binding</keyword>
<proteinExistence type="inferred from homology"/>
<name>A0A0F3MFQ2_ORITS</name>
<feature type="transmembrane region" description="Helical" evidence="13">
    <location>
        <begin position="174"/>
        <end position="194"/>
    </location>
</feature>
<feature type="transmembrane region" description="Helical" evidence="13">
    <location>
        <begin position="70"/>
        <end position="90"/>
    </location>
</feature>
<reference evidence="16 18" key="1">
    <citation type="submission" date="2015-02" db="EMBL/GenBank/DDBJ databases">
        <title>Genome Sequencing of Rickettsiales.</title>
        <authorList>
            <person name="Daugherty S.C."/>
            <person name="Su Q."/>
            <person name="Abolude K."/>
            <person name="Beier-Sexton M."/>
            <person name="Carlyon J.A."/>
            <person name="Carter R."/>
            <person name="Day N.P."/>
            <person name="Dumler S.J."/>
            <person name="Dyachenko V."/>
            <person name="Godinez A."/>
            <person name="Kurtti T.J."/>
            <person name="Lichay M."/>
            <person name="Mullins K.E."/>
            <person name="Ott S."/>
            <person name="Pappas-Brown V."/>
            <person name="Paris D.H."/>
            <person name="Patel P."/>
            <person name="Richards A.L."/>
            <person name="Sadzewicz L."/>
            <person name="Sears K."/>
            <person name="Seidman D."/>
            <person name="Sengamalay N."/>
            <person name="Stenos J."/>
            <person name="Tallon L.J."/>
            <person name="Vincent G."/>
            <person name="Fraser C.M."/>
            <person name="Munderloh U."/>
            <person name="Dunning-Hotopp J.C."/>
        </authorList>
    </citation>
    <scope>NUCLEOTIDE SEQUENCE [LARGE SCALE GENOMIC DNA]</scope>
    <source>
        <strain evidence="16 18">Gilliam</strain>
    </source>
</reference>
<evidence type="ECO:0000256" key="11">
    <source>
        <dbReference type="ARBA" id="ARBA00023306"/>
    </source>
</evidence>
<dbReference type="InterPro" id="IPR018480">
    <property type="entry name" value="PNAcMuramoyl-5peptid_Trfase_CS"/>
</dbReference>
<dbReference type="CDD" id="cd06852">
    <property type="entry name" value="GT_MraY"/>
    <property type="match status" value="1"/>
</dbReference>
<dbReference type="PATRIC" id="fig|1359184.3.peg.22"/>
<evidence type="ECO:0000256" key="1">
    <source>
        <dbReference type="ARBA" id="ARBA00004141"/>
    </source>
</evidence>
<comment type="subcellular location">
    <subcellularLocation>
        <location evidence="13">Cell membrane</location>
        <topology evidence="13">Multi-pass membrane protein</topology>
    </subcellularLocation>
    <subcellularLocation>
        <location evidence="1">Membrane</location>
        <topology evidence="1">Multi-pass membrane protein</topology>
    </subcellularLocation>
</comment>
<evidence type="ECO:0000256" key="6">
    <source>
        <dbReference type="ARBA" id="ARBA00022723"/>
    </source>
</evidence>
<evidence type="ECO:0000256" key="15">
    <source>
        <dbReference type="PIRSR" id="PIRSR600715-1"/>
    </source>
</evidence>
<feature type="binding site" evidence="15">
    <location>
        <position position="193"/>
    </location>
    <ligand>
        <name>Mg(2+)</name>
        <dbReference type="ChEBI" id="CHEBI:18420"/>
    </ligand>
</feature>
<evidence type="ECO:0000256" key="7">
    <source>
        <dbReference type="ARBA" id="ARBA00022960"/>
    </source>
</evidence>
<dbReference type="EC" id="2.7.8.13" evidence="13 14"/>
<evidence type="ECO:0000256" key="13">
    <source>
        <dbReference type="HAMAP-Rule" id="MF_00038"/>
    </source>
</evidence>
<keyword evidence="10 13" id="KW-0472">Membrane</keyword>
<keyword evidence="13" id="KW-1003">Cell membrane</keyword>
<dbReference type="InterPro" id="IPR000715">
    <property type="entry name" value="Glycosyl_transferase_4"/>
</dbReference>
<evidence type="ECO:0000313" key="16">
    <source>
        <dbReference type="EMBL" id="KJV54327.1"/>
    </source>
</evidence>
<keyword evidence="13 15" id="KW-0460">Magnesium</keyword>
<feature type="transmembrane region" description="Helical" evidence="13">
    <location>
        <begin position="200"/>
        <end position="221"/>
    </location>
</feature>
<dbReference type="GO" id="GO:0046872">
    <property type="term" value="F:metal ion binding"/>
    <property type="evidence" value="ECO:0007669"/>
    <property type="project" value="UniProtKB-KW"/>
</dbReference>
<dbReference type="HAMAP" id="MF_00038">
    <property type="entry name" value="MraY"/>
    <property type="match status" value="1"/>
</dbReference>
<reference evidence="17" key="2">
    <citation type="submission" date="2018-03" db="EMBL/GenBank/DDBJ databases">
        <authorList>
            <person name="Keele B.F."/>
        </authorList>
    </citation>
    <scope>NUCLEOTIDE SEQUENCE [LARGE SCALE GENOMIC DNA]</scope>
    <source>
        <strain evidence="17">Gilliam</strain>
    </source>
</reference>
<evidence type="ECO:0000313" key="18">
    <source>
        <dbReference type="Proteomes" id="UP000033769"/>
    </source>
</evidence>
<keyword evidence="9 13" id="KW-1133">Transmembrane helix</keyword>
<dbReference type="PANTHER" id="PTHR22926">
    <property type="entry name" value="PHOSPHO-N-ACETYLMURAMOYL-PENTAPEPTIDE-TRANSFERASE"/>
    <property type="match status" value="1"/>
</dbReference>
<comment type="similarity">
    <text evidence="2 13">Belongs to the glycosyltransferase 4 family. MraY subfamily.</text>
</comment>
<dbReference type="PANTHER" id="PTHR22926:SF5">
    <property type="entry name" value="PHOSPHO-N-ACETYLMURAMOYL-PENTAPEPTIDE-TRANSFERASE HOMOLOG"/>
    <property type="match status" value="1"/>
</dbReference>
<sequence>MLYNLLVSHINSCYIFSIFYNVIVRSGIAILLSFSISFSLIPILIKYFKYWKNLAQPIRNLGHKSYIAKAGTPTMGGIAIIFSIIISTLMLADYKNIYVLTTIFVMLSLAILGLIDDYQKVTKKNTKGINATCKLIGQIMVSIICCMIVNYNLNSEIANHLIIPFFKKLTIDLSIFYIPFALFIIIGSSNAVNLTDGLDGLVTVPIIIVSFCLGLMCYLADNAQYININHLQILHVQQASELTVLCSAIIGASLGFLWYNIQPAKIFMGDVGSLSLGGAIGIISVISKNEIRLGIIGGLFVIEALSAIIQIYSIRYLGGKRVFKMAPIHHHFEQIGWSESKIVSRFWLLSIIFSLIGLSSLIL</sequence>
<evidence type="ECO:0000256" key="2">
    <source>
        <dbReference type="ARBA" id="ARBA00005583"/>
    </source>
</evidence>
<feature type="transmembrane region" description="Helical" evidence="13">
    <location>
        <begin position="30"/>
        <end position="50"/>
    </location>
</feature>
<dbReference type="EMBL" id="LANO01000001">
    <property type="protein sequence ID" value="KJV54327.1"/>
    <property type="molecule type" value="Genomic_DNA"/>
</dbReference>
<keyword evidence="3 13" id="KW-0132">Cell division</keyword>
<comment type="cofactor">
    <cofactor evidence="13 15">
        <name>Mg(2+)</name>
        <dbReference type="ChEBI" id="CHEBI:18420"/>
    </cofactor>
</comment>
<evidence type="ECO:0000313" key="17">
    <source>
        <dbReference type="EMBL" id="SPR13163.1"/>
    </source>
</evidence>
<dbReference type="GO" id="GO:0008360">
    <property type="term" value="P:regulation of cell shape"/>
    <property type="evidence" value="ECO:0007669"/>
    <property type="project" value="UniProtKB-KW"/>
</dbReference>
<feature type="transmembrane region" description="Helical" evidence="13">
    <location>
        <begin position="267"/>
        <end position="286"/>
    </location>
</feature>
<organism evidence="16 18">
    <name type="scientific">Orientia tsutsugamushi str. Gilliam</name>
    <dbReference type="NCBI Taxonomy" id="1359184"/>
    <lineage>
        <taxon>Bacteria</taxon>
        <taxon>Pseudomonadati</taxon>
        <taxon>Pseudomonadota</taxon>
        <taxon>Alphaproteobacteria</taxon>
        <taxon>Rickettsiales</taxon>
        <taxon>Rickettsiaceae</taxon>
        <taxon>Rickettsieae</taxon>
        <taxon>Orientia</taxon>
    </lineage>
</organism>
<dbReference type="Proteomes" id="UP000033769">
    <property type="component" value="Unassembled WGS sequence"/>
</dbReference>
<evidence type="ECO:0000256" key="10">
    <source>
        <dbReference type="ARBA" id="ARBA00023136"/>
    </source>
</evidence>
<feature type="transmembrane region" description="Helical" evidence="13">
    <location>
        <begin position="242"/>
        <end position="261"/>
    </location>
</feature>
<keyword evidence="19" id="KW-1185">Reference proteome</keyword>
<dbReference type="Proteomes" id="UP000244959">
    <property type="component" value="Chromosome I"/>
</dbReference>
<keyword evidence="8 13" id="KW-0573">Peptidoglycan synthesis</keyword>
<evidence type="ECO:0000256" key="8">
    <source>
        <dbReference type="ARBA" id="ARBA00022984"/>
    </source>
</evidence>
<dbReference type="PROSITE" id="PS01347">
    <property type="entry name" value="MRAY_1"/>
    <property type="match status" value="1"/>
</dbReference>
<dbReference type="GO" id="GO:0005886">
    <property type="term" value="C:plasma membrane"/>
    <property type="evidence" value="ECO:0007669"/>
    <property type="project" value="UniProtKB-SubCell"/>
</dbReference>
<protein>
    <recommendedName>
        <fullName evidence="13 14">Phospho-N-acetylmuramoyl-pentapeptide-transferase</fullName>
        <ecNumber evidence="13 14">2.7.8.13</ecNumber>
    </recommendedName>
    <alternativeName>
        <fullName evidence="13">UDP-MurNAc-pentapeptide phosphotransferase</fullName>
    </alternativeName>
</protein>
<comment type="catalytic activity">
    <reaction evidence="13">
        <text>UDP-N-acetyl-alpha-D-muramoyl-L-alanyl-gamma-D-glutamyl-meso-2,6-diaminopimeloyl-D-alanyl-D-alanine + di-trans,octa-cis-undecaprenyl phosphate = di-trans,octa-cis-undecaprenyl diphospho-N-acetyl-alpha-D-muramoyl-L-alanyl-D-glutamyl-meso-2,6-diaminopimeloyl-D-alanyl-D-alanine + UMP</text>
        <dbReference type="Rhea" id="RHEA:28386"/>
        <dbReference type="ChEBI" id="CHEBI:57865"/>
        <dbReference type="ChEBI" id="CHEBI:60392"/>
        <dbReference type="ChEBI" id="CHEBI:61386"/>
        <dbReference type="ChEBI" id="CHEBI:61387"/>
        <dbReference type="EC" id="2.7.8.13"/>
    </reaction>
</comment>
<keyword evidence="11 13" id="KW-0131">Cell cycle</keyword>
<reference evidence="19" key="3">
    <citation type="submission" date="2018-03" db="EMBL/GenBank/DDBJ databases">
        <authorList>
            <person name="Batty M. E."/>
            <person name="Batty M E."/>
        </authorList>
    </citation>
    <scope>NUCLEOTIDE SEQUENCE [LARGE SCALE GENOMIC DNA]</scope>
    <source>
        <strain evidence="19">Gilliam</strain>
    </source>
</reference>
<accession>A0A0F3MFQ2</accession>
<dbReference type="Pfam" id="PF10555">
    <property type="entry name" value="MraY_sig1"/>
    <property type="match status" value="1"/>
</dbReference>
<evidence type="ECO:0000256" key="12">
    <source>
        <dbReference type="ARBA" id="ARBA00023316"/>
    </source>
</evidence>
<dbReference type="PROSITE" id="PS01348">
    <property type="entry name" value="MRAY_2"/>
    <property type="match status" value="1"/>
</dbReference>
<feature type="transmembrane region" description="Helical" evidence="13">
    <location>
        <begin position="97"/>
        <end position="115"/>
    </location>
</feature>
<dbReference type="Pfam" id="PF00953">
    <property type="entry name" value="Glycos_transf_4"/>
    <property type="match status" value="1"/>
</dbReference>
<dbReference type="InterPro" id="IPR003524">
    <property type="entry name" value="PNAcMuramoyl-5peptid_Trfase"/>
</dbReference>
<dbReference type="EMBL" id="LS398551">
    <property type="protein sequence ID" value="SPR13163.1"/>
    <property type="molecule type" value="Genomic_DNA"/>
</dbReference>
<keyword evidence="4 13" id="KW-0808">Transferase</keyword>
<feature type="transmembrane region" description="Helical" evidence="13">
    <location>
        <begin position="342"/>
        <end position="362"/>
    </location>
</feature>
<dbReference type="GO" id="GO:0051301">
    <property type="term" value="P:cell division"/>
    <property type="evidence" value="ECO:0007669"/>
    <property type="project" value="UniProtKB-KW"/>
</dbReference>
<dbReference type="UniPathway" id="UPA00219"/>
<evidence type="ECO:0000256" key="14">
    <source>
        <dbReference type="NCBIfam" id="TIGR00445"/>
    </source>
</evidence>
<dbReference type="GO" id="GO:0008963">
    <property type="term" value="F:phospho-N-acetylmuramoyl-pentapeptide-transferase activity"/>
    <property type="evidence" value="ECO:0007669"/>
    <property type="project" value="UniProtKB-UniRule"/>
</dbReference>
<dbReference type="GO" id="GO:0009252">
    <property type="term" value="P:peptidoglycan biosynthetic process"/>
    <property type="evidence" value="ECO:0007669"/>
    <property type="project" value="UniProtKB-UniRule"/>
</dbReference>